<gene>
    <name evidence="2" type="ORF">BJR09_02790</name>
    <name evidence="1" type="ORF">NCTC13830_02298</name>
</gene>
<dbReference type="RefSeq" id="WP_103297227.1">
    <property type="nucleotide sequence ID" value="NZ_PPQT01000014.1"/>
</dbReference>
<dbReference type="InterPro" id="IPR036038">
    <property type="entry name" value="Aminotransferase-like"/>
</dbReference>
<dbReference type="Pfam" id="PF01063">
    <property type="entry name" value="Aminotran_4"/>
    <property type="match status" value="1"/>
</dbReference>
<dbReference type="GO" id="GO:0008696">
    <property type="term" value="F:4-amino-4-deoxychorismate lyase activity"/>
    <property type="evidence" value="ECO:0007669"/>
    <property type="project" value="UniProtKB-EC"/>
</dbReference>
<dbReference type="Gene3D" id="3.20.10.10">
    <property type="entry name" value="D-amino Acid Aminotransferase, subunit A, domain 2"/>
    <property type="match status" value="1"/>
</dbReference>
<dbReference type="InterPro" id="IPR043131">
    <property type="entry name" value="BCAT-like_N"/>
</dbReference>
<proteinExistence type="predicted"/>
<evidence type="ECO:0000313" key="2">
    <source>
        <dbReference type="EMBL" id="TGE18789.1"/>
    </source>
</evidence>
<dbReference type="OrthoDB" id="2407490at2"/>
<dbReference type="EC" id="4.1.3.38" evidence="1"/>
<keyword evidence="1" id="KW-0456">Lyase</keyword>
<protein>
    <submittedName>
        <fullName evidence="1">Aminodeoxychorismate lyase</fullName>
        <ecNumber evidence="1">4.1.3.38</ecNumber>
    </submittedName>
</protein>
<evidence type="ECO:0000313" key="1">
    <source>
        <dbReference type="EMBL" id="SUM44908.1"/>
    </source>
</evidence>
<evidence type="ECO:0000313" key="3">
    <source>
        <dbReference type="Proteomes" id="UP000254047"/>
    </source>
</evidence>
<organism evidence="1 3">
    <name type="scientific">Staphylococcus petrasii</name>
    <dbReference type="NCBI Taxonomy" id="1276936"/>
    <lineage>
        <taxon>Bacteria</taxon>
        <taxon>Bacillati</taxon>
        <taxon>Bacillota</taxon>
        <taxon>Bacilli</taxon>
        <taxon>Bacillales</taxon>
        <taxon>Staphylococcaceae</taxon>
        <taxon>Staphylococcus</taxon>
    </lineage>
</organism>
<accession>A0A380G3S9</accession>
<reference evidence="2 4" key="2">
    <citation type="submission" date="2019-04" db="EMBL/GenBank/DDBJ databases">
        <title>Genomic characterization of Staphylococcus petrasii strains.</title>
        <authorList>
            <person name="Vrbovska V."/>
            <person name="Kovarovic V."/>
            <person name="Maslanova I."/>
            <person name="Indrakova A."/>
            <person name="Petras P."/>
            <person name="Sedo O."/>
            <person name="Svec P."/>
            <person name="Fisarova L."/>
            <person name="Sedlacek I."/>
            <person name="Doskar J."/>
            <person name="Pantucek R."/>
        </authorList>
    </citation>
    <scope>NUCLEOTIDE SEQUENCE [LARGE SCALE GENOMIC DNA]</scope>
    <source>
        <strain evidence="2 4">P5404</strain>
    </source>
</reference>
<dbReference type="InterPro" id="IPR001544">
    <property type="entry name" value="Aminotrans_IV"/>
</dbReference>
<dbReference type="EMBL" id="UHDO01000001">
    <property type="protein sequence ID" value="SUM44908.1"/>
    <property type="molecule type" value="Genomic_DNA"/>
</dbReference>
<dbReference type="InterPro" id="IPR043132">
    <property type="entry name" value="BCAT-like_C"/>
</dbReference>
<dbReference type="SUPFAM" id="SSF56752">
    <property type="entry name" value="D-aminoacid aminotransferase-like PLP-dependent enzymes"/>
    <property type="match status" value="1"/>
</dbReference>
<dbReference type="Proteomes" id="UP000297598">
    <property type="component" value="Unassembled WGS sequence"/>
</dbReference>
<sequence>MKLFETMRLENGKIRRFQYHTARLKQSCARLGFSFSEREWEQYVEKIKSQNSEGTFRLKIEIDKEGQLSHIIKPLMAKNEFTAEFKESDAACAKEYVINKTTERQHLDHNHRTDLVLLYSETGKILEFDIGNIMIEENGQYYTPSYEEDFLLGCMRQSLIDGQKLLIKDYNKDELIEKLQANKVRIYLLNSLREVAEVSIYI</sequence>
<dbReference type="Gene3D" id="3.30.470.10">
    <property type="match status" value="1"/>
</dbReference>
<keyword evidence="4" id="KW-1185">Reference proteome</keyword>
<dbReference type="Proteomes" id="UP000254047">
    <property type="component" value="Unassembled WGS sequence"/>
</dbReference>
<dbReference type="AlphaFoldDB" id="A0A380G3S9"/>
<name>A0A380G3S9_9STAP</name>
<reference evidence="1 3" key="1">
    <citation type="submission" date="2018-06" db="EMBL/GenBank/DDBJ databases">
        <authorList>
            <consortium name="Pathogen Informatics"/>
            <person name="Doyle S."/>
        </authorList>
    </citation>
    <scope>NUCLEOTIDE SEQUENCE [LARGE SCALE GENOMIC DNA]</scope>
    <source>
        <strain evidence="1 3">NCTC13830</strain>
    </source>
</reference>
<evidence type="ECO:0000313" key="4">
    <source>
        <dbReference type="Proteomes" id="UP000297598"/>
    </source>
</evidence>
<dbReference type="EMBL" id="SRLS01000003">
    <property type="protein sequence ID" value="TGE18789.1"/>
    <property type="molecule type" value="Genomic_DNA"/>
</dbReference>